<dbReference type="eggNOG" id="arCOG01617">
    <property type="taxonomic scope" value="Archaea"/>
</dbReference>
<evidence type="ECO:0000256" key="1">
    <source>
        <dbReference type="ARBA" id="ARBA00023002"/>
    </source>
</evidence>
<comment type="caution">
    <text evidence="3">The sequence shown here is derived from an EMBL/GenBank/DDBJ whole genome shotgun (WGS) entry which is preliminary data.</text>
</comment>
<dbReference type="PATRIC" id="fig|1227495.3.peg.1741"/>
<dbReference type="Gene3D" id="3.20.20.100">
    <property type="entry name" value="NADP-dependent oxidoreductase domain"/>
    <property type="match status" value="1"/>
</dbReference>
<feature type="domain" description="NADP-dependent oxidoreductase" evidence="2">
    <location>
        <begin position="54"/>
        <end position="369"/>
    </location>
</feature>
<dbReference type="AlphaFoldDB" id="L9YZF5"/>
<dbReference type="InterPro" id="IPR036812">
    <property type="entry name" value="NAD(P)_OxRdtase_dom_sf"/>
</dbReference>
<dbReference type="PANTHER" id="PTHR43364">
    <property type="entry name" value="NADH-SPECIFIC METHYLGLYOXAL REDUCTASE-RELATED"/>
    <property type="match status" value="1"/>
</dbReference>
<name>L9YZF5_9EURY</name>
<keyword evidence="1" id="KW-0560">Oxidoreductase</keyword>
<sequence>MTAGEINATLQWDEIPIEDVAAVIAASELVLPLATEPATMEYTTLGKTGTRVSKLCFGTWRFGKESDGTVETDREEAYDLLDACWEHGINFIDTANVYGNPNGKSERWIGEWLADREDIDREDLVLASKVYFPFDGRGEPGPNDSGLGRKHIRAQIEGTLERLGTDYLDLYYIHRWDEDTPIEETMRTLTELVREGNVHYLGASSMAAWKLTKALWTSDAEDLERFDVTQPMFNAADTDDVSDYLEVCADQDIAVCPYSPLAGGFLTGKYERADDGTVIAPDGARGSLTDLFEDRYTSDTAWEVLEAVEGVADEIDATPAQVSLRWLMEQDRFTCVPIVGARTPDQLAENVGAVDLELSDAQFERIDAARGPDDDGYR</sequence>
<dbReference type="FunFam" id="3.20.20.100:FF:000004">
    <property type="entry name" value="Oxidoreductase, aldo/keto reductase"/>
    <property type="match status" value="1"/>
</dbReference>
<organism evidence="3 4">
    <name type="scientific">Natrinema pallidum DSM 3751</name>
    <dbReference type="NCBI Taxonomy" id="1227495"/>
    <lineage>
        <taxon>Archaea</taxon>
        <taxon>Methanobacteriati</taxon>
        <taxon>Methanobacteriota</taxon>
        <taxon>Stenosarchaea group</taxon>
        <taxon>Halobacteria</taxon>
        <taxon>Halobacteriales</taxon>
        <taxon>Natrialbaceae</taxon>
        <taxon>Natrinema</taxon>
    </lineage>
</organism>
<dbReference type="EMBL" id="AOII01000045">
    <property type="protein sequence ID" value="ELY78323.1"/>
    <property type="molecule type" value="Genomic_DNA"/>
</dbReference>
<dbReference type="InterPro" id="IPR050523">
    <property type="entry name" value="AKR_Detox_Biosynth"/>
</dbReference>
<evidence type="ECO:0000313" key="3">
    <source>
        <dbReference type="EMBL" id="ELY78323.1"/>
    </source>
</evidence>
<dbReference type="Proteomes" id="UP000011618">
    <property type="component" value="Unassembled WGS sequence"/>
</dbReference>
<dbReference type="InterPro" id="IPR023210">
    <property type="entry name" value="NADP_OxRdtase_dom"/>
</dbReference>
<reference evidence="3 4" key="1">
    <citation type="journal article" date="2014" name="PLoS Genet.">
        <title>Phylogenetically driven sequencing of extremely halophilic archaea reveals strategies for static and dynamic osmo-response.</title>
        <authorList>
            <person name="Becker E.A."/>
            <person name="Seitzer P.M."/>
            <person name="Tritt A."/>
            <person name="Larsen D."/>
            <person name="Krusor M."/>
            <person name="Yao A.I."/>
            <person name="Wu D."/>
            <person name="Madern D."/>
            <person name="Eisen J.A."/>
            <person name="Darling A.E."/>
            <person name="Facciotti M.T."/>
        </authorList>
    </citation>
    <scope>NUCLEOTIDE SEQUENCE [LARGE SCALE GENOMIC DNA]</scope>
    <source>
        <strain evidence="3 4">DSM 3751</strain>
    </source>
</reference>
<dbReference type="SUPFAM" id="SSF51430">
    <property type="entry name" value="NAD(P)-linked oxidoreductase"/>
    <property type="match status" value="1"/>
</dbReference>
<dbReference type="GO" id="GO:0005829">
    <property type="term" value="C:cytosol"/>
    <property type="evidence" value="ECO:0007669"/>
    <property type="project" value="UniProtKB-ARBA"/>
</dbReference>
<dbReference type="Pfam" id="PF00248">
    <property type="entry name" value="Aldo_ket_red"/>
    <property type="match status" value="1"/>
</dbReference>
<dbReference type="PANTHER" id="PTHR43364:SF4">
    <property type="entry name" value="NAD(P)-LINKED OXIDOREDUCTASE SUPERFAMILY PROTEIN"/>
    <property type="match status" value="1"/>
</dbReference>
<protein>
    <submittedName>
        <fullName evidence="3">Aldo/keto reductase</fullName>
    </submittedName>
</protein>
<proteinExistence type="predicted"/>
<gene>
    <name evidence="3" type="ORF">C487_08634</name>
</gene>
<dbReference type="GO" id="GO:0016491">
    <property type="term" value="F:oxidoreductase activity"/>
    <property type="evidence" value="ECO:0007669"/>
    <property type="project" value="UniProtKB-KW"/>
</dbReference>
<accession>L9YZF5</accession>
<evidence type="ECO:0000313" key="4">
    <source>
        <dbReference type="Proteomes" id="UP000011618"/>
    </source>
</evidence>
<evidence type="ECO:0000259" key="2">
    <source>
        <dbReference type="Pfam" id="PF00248"/>
    </source>
</evidence>